<dbReference type="EMBL" id="LR214939">
    <property type="protein sequence ID" value="VEU56371.1"/>
    <property type="molecule type" value="Genomic_DNA"/>
</dbReference>
<dbReference type="AlphaFoldDB" id="A0A448ZYM4"/>
<dbReference type="InterPro" id="IPR007326">
    <property type="entry name" value="Lipoprotein-assoc_dom"/>
</dbReference>
<feature type="chain" id="PRO_5019236967" description="Lipoprotein-associated type-17 domain-containing protein" evidence="1">
    <location>
        <begin position="24"/>
        <end position="380"/>
    </location>
</feature>
<keyword evidence="3" id="KW-0614">Plasmid</keyword>
<name>A0A448ZYM4_METSV</name>
<accession>A0A448ZYM4</accession>
<dbReference type="PROSITE" id="PS51257">
    <property type="entry name" value="PROKAR_LIPOPROTEIN"/>
    <property type="match status" value="1"/>
</dbReference>
<dbReference type="Pfam" id="PF04200">
    <property type="entry name" value="Lipoprotein_17"/>
    <property type="match status" value="1"/>
</dbReference>
<gene>
    <name evidence="3" type="ORF">NCTC10113_01276</name>
</gene>
<evidence type="ECO:0000313" key="3">
    <source>
        <dbReference type="EMBL" id="VEU56371.1"/>
    </source>
</evidence>
<keyword evidence="1" id="KW-0732">Signal</keyword>
<proteinExistence type="predicted"/>
<reference evidence="3" key="1">
    <citation type="submission" date="2019-01" db="EMBL/GenBank/DDBJ databases">
        <authorList>
            <consortium name="Pathogen Informatics"/>
        </authorList>
    </citation>
    <scope>NUCLEOTIDE SEQUENCE [LARGE SCALE GENOMIC DNA]</scope>
    <source>
        <strain evidence="3">NCTC10113</strain>
    </source>
</reference>
<dbReference type="SUPFAM" id="SSF58113">
    <property type="entry name" value="Apolipoprotein A-I"/>
    <property type="match status" value="1"/>
</dbReference>
<evidence type="ECO:0000259" key="2">
    <source>
        <dbReference type="Pfam" id="PF04200"/>
    </source>
</evidence>
<feature type="domain" description="Lipoprotein-associated type-17" evidence="2">
    <location>
        <begin position="33"/>
        <end position="109"/>
    </location>
</feature>
<organism evidence="3">
    <name type="scientific">Metamycoplasma salivarium</name>
    <name type="common">Mycoplasma salivarium</name>
    <dbReference type="NCBI Taxonomy" id="2124"/>
    <lineage>
        <taxon>Bacteria</taxon>
        <taxon>Bacillati</taxon>
        <taxon>Mycoplasmatota</taxon>
        <taxon>Mycoplasmoidales</taxon>
        <taxon>Metamycoplasmataceae</taxon>
        <taxon>Metamycoplasma</taxon>
    </lineage>
</organism>
<protein>
    <recommendedName>
        <fullName evidence="2">Lipoprotein-associated type-17 domain-containing protein</fullName>
    </recommendedName>
</protein>
<sequence length="380" mass="42414">MKKAKLFSLFAPLATLSIVPMMAISCGEKAEFDSVSLKYNHDAKIKASSITKEMLRKDVELNKTGYELVVEELKADDEKGTLEVKYHLVFTKTKEVSTSKTIVFDKFLKNSETITNDTLDQMIKKSVAKYANVSEKISDANVKAKLQKDVEEFAKNFAGDLNKEVLNVKKEFENIISSSSLKIANDKIVELTEKINGILADVVKDVAEKYAANTKVTDGIASIKNYLTKEKLEEKAKELGDFVKGLKDTMTPVVSDVFDYLSKDESTKSITKLADLKTEMVKFFNEQFEKVGKEISEHKVDLNNGYKAALDSYVDILKKVKSEAAAKARTVLTNENDYNAAKAVLGPKYEAAMNIMKNAIEKLVEHTRKLGEVLKTNLAN</sequence>
<evidence type="ECO:0000256" key="1">
    <source>
        <dbReference type="SAM" id="SignalP"/>
    </source>
</evidence>
<feature type="signal peptide" evidence="1">
    <location>
        <begin position="1"/>
        <end position="23"/>
    </location>
</feature>
<dbReference type="RefSeq" id="WP_024544269.1">
    <property type="nucleotide sequence ID" value="NZ_LR214938.2"/>
</dbReference>
<geneLocation type="plasmid" evidence="3">
    <name>2</name>
</geneLocation>